<dbReference type="InterPro" id="IPR036388">
    <property type="entry name" value="WH-like_DNA-bd_sf"/>
</dbReference>
<organism evidence="4 5">
    <name type="scientific">Corynebacterium occultum</name>
    <dbReference type="NCBI Taxonomy" id="2675219"/>
    <lineage>
        <taxon>Bacteria</taxon>
        <taxon>Bacillati</taxon>
        <taxon>Actinomycetota</taxon>
        <taxon>Actinomycetes</taxon>
        <taxon>Mycobacteriales</taxon>
        <taxon>Corynebacteriaceae</taxon>
        <taxon>Corynebacterium</taxon>
    </lineage>
</organism>
<evidence type="ECO:0000313" key="4">
    <source>
        <dbReference type="EMBL" id="QGU08232.1"/>
    </source>
</evidence>
<dbReference type="InterPro" id="IPR002563">
    <property type="entry name" value="Flavin_Rdtase-like_dom"/>
</dbReference>
<dbReference type="Proteomes" id="UP000424462">
    <property type="component" value="Chromosome"/>
</dbReference>
<sequence length="332" mass="36269">MVISHPQTLTLQPIENGAPSDDVRAFRRTLGQFATGITVITTNTGEKLTGMTANSFTAVSLDPPLVLWSIRKESGSLAAFLESGHFSINILAENQNTVSEIFGRPRDEQFSQVEWIPGKFGAPLFPGSIAHLECETHEVIDAGDHHILIGRVDNYARFEGKPLLFSQGQFGVPTAFLESPQPAPAAGDPRLDLDNEQTIFMSLLKAANQQMSQLFQEHRHQVGVTVATGRVLNQLTVRADNVEDLGRVAFLGENTVEDALIELAGQNLVAPQAEGKWAITAPGLEVQAALRRSAAEFNAQQLRDIPVEDLAAAQRVLRTLINREFNSESENK</sequence>
<dbReference type="Pfam" id="PF01613">
    <property type="entry name" value="Flavin_Reduct"/>
    <property type="match status" value="1"/>
</dbReference>
<dbReference type="GO" id="GO:0010181">
    <property type="term" value="F:FMN binding"/>
    <property type="evidence" value="ECO:0007669"/>
    <property type="project" value="InterPro"/>
</dbReference>
<dbReference type="InterPro" id="IPR050268">
    <property type="entry name" value="NADH-dep_flavin_reductase"/>
</dbReference>
<evidence type="ECO:0000256" key="2">
    <source>
        <dbReference type="ARBA" id="ARBA00023002"/>
    </source>
</evidence>
<dbReference type="PANTHER" id="PTHR30466:SF11">
    <property type="entry name" value="FLAVIN-DEPENDENT MONOOXYGENASE, REDUCTASE SUBUNIT HSAB"/>
    <property type="match status" value="1"/>
</dbReference>
<protein>
    <submittedName>
        <fullName evidence="4">FMN reductase (NADH) NtaB</fullName>
        <ecNumber evidence="4">1.5.1.42</ecNumber>
    </submittedName>
</protein>
<comment type="similarity">
    <text evidence="1">Belongs to the non-flavoprotein flavin reductase family.</text>
</comment>
<keyword evidence="2 4" id="KW-0560">Oxidoreductase</keyword>
<accession>A0A6B8VRP2</accession>
<dbReference type="EC" id="1.5.1.42" evidence="4"/>
<gene>
    <name evidence="4" type="primary">ntaB</name>
    <name evidence="4" type="ORF">COCCU_11655</name>
</gene>
<dbReference type="PANTHER" id="PTHR30466">
    <property type="entry name" value="FLAVIN REDUCTASE"/>
    <property type="match status" value="1"/>
</dbReference>
<evidence type="ECO:0000313" key="5">
    <source>
        <dbReference type="Proteomes" id="UP000424462"/>
    </source>
</evidence>
<dbReference type="Gene3D" id="2.30.110.10">
    <property type="entry name" value="Electron Transport, Fmn-binding Protein, Chain A"/>
    <property type="match status" value="1"/>
</dbReference>
<dbReference type="SUPFAM" id="SSF46785">
    <property type="entry name" value="Winged helix' DNA-binding domain"/>
    <property type="match status" value="1"/>
</dbReference>
<dbReference type="GO" id="GO:0052874">
    <property type="term" value="F:FMN reductase (NADH) activity"/>
    <property type="evidence" value="ECO:0007669"/>
    <property type="project" value="UniProtKB-EC"/>
</dbReference>
<keyword evidence="5" id="KW-1185">Reference proteome</keyword>
<dbReference type="Gene3D" id="1.10.10.10">
    <property type="entry name" value="Winged helix-like DNA-binding domain superfamily/Winged helix DNA-binding domain"/>
    <property type="match status" value="1"/>
</dbReference>
<dbReference type="InterPro" id="IPR036390">
    <property type="entry name" value="WH_DNA-bd_sf"/>
</dbReference>
<dbReference type="SUPFAM" id="SSF50475">
    <property type="entry name" value="FMN-binding split barrel"/>
    <property type="match status" value="1"/>
</dbReference>
<dbReference type="RefSeq" id="WP_156231634.1">
    <property type="nucleotide sequence ID" value="NZ_CP046455.1"/>
</dbReference>
<dbReference type="EMBL" id="CP046455">
    <property type="protein sequence ID" value="QGU08232.1"/>
    <property type="molecule type" value="Genomic_DNA"/>
</dbReference>
<dbReference type="KEGG" id="cok:COCCU_11655"/>
<dbReference type="InterPro" id="IPR012349">
    <property type="entry name" value="Split_barrel_FMN-bd"/>
</dbReference>
<evidence type="ECO:0000259" key="3">
    <source>
        <dbReference type="SMART" id="SM00903"/>
    </source>
</evidence>
<evidence type="ECO:0000256" key="1">
    <source>
        <dbReference type="ARBA" id="ARBA00008898"/>
    </source>
</evidence>
<proteinExistence type="inferred from homology"/>
<dbReference type="GO" id="GO:0042602">
    <property type="term" value="F:riboflavin reductase (NADPH) activity"/>
    <property type="evidence" value="ECO:0007669"/>
    <property type="project" value="TreeGrafter"/>
</dbReference>
<feature type="domain" description="Flavin reductase like" evidence="3">
    <location>
        <begin position="30"/>
        <end position="172"/>
    </location>
</feature>
<name>A0A6B8VRP2_9CORY</name>
<dbReference type="AlphaFoldDB" id="A0A6B8VRP2"/>
<dbReference type="SMART" id="SM00903">
    <property type="entry name" value="Flavin_Reduct"/>
    <property type="match status" value="1"/>
</dbReference>
<reference evidence="4 5" key="1">
    <citation type="submission" date="2019-11" db="EMBL/GenBank/DDBJ databases">
        <title>Complete genome sequence of Corynebacterium kalinowskii 1959, a novel Corynebacterium species isolated from soil of a small paddock in Vilsendorf, Germany.</title>
        <authorList>
            <person name="Schaffert L."/>
            <person name="Ruwe M."/>
            <person name="Milse J."/>
            <person name="Hanuschka K."/>
            <person name="Ortseifen V."/>
            <person name="Droste J."/>
            <person name="Brandt D."/>
            <person name="Schlueter L."/>
            <person name="Kutter Y."/>
            <person name="Vinke S."/>
            <person name="Viehoefer P."/>
            <person name="Jacob L."/>
            <person name="Luebke N.-C."/>
            <person name="Schulte-Berndt E."/>
            <person name="Hain C."/>
            <person name="Linder M."/>
            <person name="Schmidt P."/>
            <person name="Wollenschlaeger L."/>
            <person name="Luttermann T."/>
            <person name="Thieme E."/>
            <person name="Hassa J."/>
            <person name="Haak M."/>
            <person name="Wittchen M."/>
            <person name="Mentz A."/>
            <person name="Persicke M."/>
            <person name="Busche T."/>
            <person name="Ruckert C."/>
        </authorList>
    </citation>
    <scope>NUCLEOTIDE SEQUENCE [LARGE SCALE GENOMIC DNA]</scope>
    <source>
        <strain evidence="4 5">2039</strain>
    </source>
</reference>